<sequence>MNFGLKESDLEYIIGIIRKFPEVKKVVIFGSRAKGDFKPGSDVDIAIYGENINFDILSKIHWELEEESPMPYLFDIVDYTHLNHKELREHIQRVGKVIYDGK</sequence>
<comment type="caution">
    <text evidence="2">The sequence shown here is derived from an EMBL/GenBank/DDBJ whole genome shotgun (WGS) entry which is preliminary data.</text>
</comment>
<proteinExistence type="predicted"/>
<dbReference type="OrthoDB" id="9803106at2"/>
<dbReference type="InterPro" id="IPR041633">
    <property type="entry name" value="Polbeta"/>
</dbReference>
<protein>
    <submittedName>
        <fullName evidence="2">DNA polymerase III subunit beta</fullName>
    </submittedName>
</protein>
<reference evidence="2 3" key="1">
    <citation type="submission" date="2014-01" db="EMBL/GenBank/DDBJ databases">
        <title>Plasmidome dynamics in the species complex Clostridium novyi sensu lato converts strains of independent lineages into distinctly different pathogens.</title>
        <authorList>
            <person name="Skarin H."/>
            <person name="Segerman B."/>
        </authorList>
    </citation>
    <scope>NUCLEOTIDE SEQUENCE [LARGE SCALE GENOMIC DNA]</scope>
    <source>
        <strain evidence="2 3">4552</strain>
    </source>
</reference>
<dbReference type="CDD" id="cd05403">
    <property type="entry name" value="NT_KNTase_like"/>
    <property type="match status" value="1"/>
</dbReference>
<dbReference type="PANTHER" id="PTHR43449">
    <property type="entry name" value="NUCLEOTIDYLTRANSFERASE"/>
    <property type="match status" value="1"/>
</dbReference>
<dbReference type="SUPFAM" id="SSF81301">
    <property type="entry name" value="Nucleotidyltransferase"/>
    <property type="match status" value="1"/>
</dbReference>
<evidence type="ECO:0000259" key="1">
    <source>
        <dbReference type="Pfam" id="PF18765"/>
    </source>
</evidence>
<dbReference type="InterPro" id="IPR043519">
    <property type="entry name" value="NT_sf"/>
</dbReference>
<feature type="domain" description="Polymerase beta nucleotidyltransferase" evidence="1">
    <location>
        <begin position="12"/>
        <end position="100"/>
    </location>
</feature>
<dbReference type="RefSeq" id="WP_039256210.1">
    <property type="nucleotide sequence ID" value="NZ_JENJ01000077.1"/>
</dbReference>
<accession>A0A0A0I0V5</accession>
<organism evidence="2 3">
    <name type="scientific">Clostridium novyi A str. 4552</name>
    <dbReference type="NCBI Taxonomy" id="1444289"/>
    <lineage>
        <taxon>Bacteria</taxon>
        <taxon>Bacillati</taxon>
        <taxon>Bacillota</taxon>
        <taxon>Clostridia</taxon>
        <taxon>Eubacteriales</taxon>
        <taxon>Clostridiaceae</taxon>
        <taxon>Clostridium</taxon>
    </lineage>
</organism>
<dbReference type="PANTHER" id="PTHR43449:SF1">
    <property type="entry name" value="POLYMERASE BETA NUCLEOTIDYLTRANSFERASE DOMAIN-CONTAINING PROTEIN"/>
    <property type="match status" value="1"/>
</dbReference>
<dbReference type="AlphaFoldDB" id="A0A0A0I0V5"/>
<dbReference type="Gene3D" id="3.30.460.10">
    <property type="entry name" value="Beta Polymerase, domain 2"/>
    <property type="match status" value="1"/>
</dbReference>
<name>A0A0A0I0V5_CLONO</name>
<dbReference type="Proteomes" id="UP000030012">
    <property type="component" value="Unassembled WGS sequence"/>
</dbReference>
<evidence type="ECO:0000313" key="3">
    <source>
        <dbReference type="Proteomes" id="UP000030012"/>
    </source>
</evidence>
<evidence type="ECO:0000313" key="2">
    <source>
        <dbReference type="EMBL" id="KGM94283.1"/>
    </source>
</evidence>
<gene>
    <name evidence="2" type="ORF">Z968_11885</name>
</gene>
<dbReference type="Pfam" id="PF18765">
    <property type="entry name" value="Polbeta"/>
    <property type="match status" value="1"/>
</dbReference>
<dbReference type="EMBL" id="JENJ01000077">
    <property type="protein sequence ID" value="KGM94283.1"/>
    <property type="molecule type" value="Genomic_DNA"/>
</dbReference>